<accession>A0ABW6WQ48</accession>
<proteinExistence type="predicted"/>
<gene>
    <name evidence="2" type="ORF">ACFY35_36620</name>
</gene>
<evidence type="ECO:0000256" key="1">
    <source>
        <dbReference type="SAM" id="Phobius"/>
    </source>
</evidence>
<evidence type="ECO:0000313" key="2">
    <source>
        <dbReference type="EMBL" id="MFF5294996.1"/>
    </source>
</evidence>
<feature type="transmembrane region" description="Helical" evidence="1">
    <location>
        <begin position="49"/>
        <end position="71"/>
    </location>
</feature>
<organism evidence="2 3">
    <name type="scientific">Paractinoplanes globisporus</name>
    <dbReference type="NCBI Taxonomy" id="113565"/>
    <lineage>
        <taxon>Bacteria</taxon>
        <taxon>Bacillati</taxon>
        <taxon>Actinomycetota</taxon>
        <taxon>Actinomycetes</taxon>
        <taxon>Micromonosporales</taxon>
        <taxon>Micromonosporaceae</taxon>
        <taxon>Paractinoplanes</taxon>
    </lineage>
</organism>
<dbReference type="Proteomes" id="UP001602245">
    <property type="component" value="Unassembled WGS sequence"/>
</dbReference>
<keyword evidence="1" id="KW-0472">Membrane</keyword>
<dbReference type="RefSeq" id="WP_020516868.1">
    <property type="nucleotide sequence ID" value="NZ_JBIAZU010000007.1"/>
</dbReference>
<keyword evidence="1" id="KW-0812">Transmembrane</keyword>
<keyword evidence="1" id="KW-1133">Transmembrane helix</keyword>
<sequence length="159" mass="16900">MFFRITARPDARLVASAVRRGLRPLLLTARGIGWAAIALALLLEVFTTGGPYLTLLLAGALIAVGIPMFLVNTGTRDALRDGDLTTYEISDGGVASSSLAARHAYGWNAFRSVEEAPGQLIFGRSRTRFLPVPTAGLSRDQVDQVLGAAAGHGLRVRRA</sequence>
<comment type="caution">
    <text evidence="2">The sequence shown here is derived from an EMBL/GenBank/DDBJ whole genome shotgun (WGS) entry which is preliminary data.</text>
</comment>
<name>A0ABW6WQ48_9ACTN</name>
<reference evidence="2 3" key="1">
    <citation type="submission" date="2024-10" db="EMBL/GenBank/DDBJ databases">
        <title>The Natural Products Discovery Center: Release of the First 8490 Sequenced Strains for Exploring Actinobacteria Biosynthetic Diversity.</title>
        <authorList>
            <person name="Kalkreuter E."/>
            <person name="Kautsar S.A."/>
            <person name="Yang D."/>
            <person name="Bader C.D."/>
            <person name="Teijaro C.N."/>
            <person name="Fluegel L."/>
            <person name="Davis C.M."/>
            <person name="Simpson J.R."/>
            <person name="Lauterbach L."/>
            <person name="Steele A.D."/>
            <person name="Gui C."/>
            <person name="Meng S."/>
            <person name="Li G."/>
            <person name="Viehrig K."/>
            <person name="Ye F."/>
            <person name="Su P."/>
            <person name="Kiefer A.F."/>
            <person name="Nichols A."/>
            <person name="Cepeda A.J."/>
            <person name="Yan W."/>
            <person name="Fan B."/>
            <person name="Jiang Y."/>
            <person name="Adhikari A."/>
            <person name="Zheng C.-J."/>
            <person name="Schuster L."/>
            <person name="Cowan T.M."/>
            <person name="Smanski M.J."/>
            <person name="Chevrette M.G."/>
            <person name="De Carvalho L.P.S."/>
            <person name="Shen B."/>
        </authorList>
    </citation>
    <scope>NUCLEOTIDE SEQUENCE [LARGE SCALE GENOMIC DNA]</scope>
    <source>
        <strain evidence="2 3">NPDC000087</strain>
    </source>
</reference>
<protein>
    <submittedName>
        <fullName evidence="2">YcxB family protein</fullName>
    </submittedName>
</protein>
<feature type="transmembrane region" description="Helical" evidence="1">
    <location>
        <begin position="21"/>
        <end position="43"/>
    </location>
</feature>
<keyword evidence="3" id="KW-1185">Reference proteome</keyword>
<dbReference type="EMBL" id="JBIAZU010000007">
    <property type="protein sequence ID" value="MFF5294996.1"/>
    <property type="molecule type" value="Genomic_DNA"/>
</dbReference>
<evidence type="ECO:0000313" key="3">
    <source>
        <dbReference type="Proteomes" id="UP001602245"/>
    </source>
</evidence>